<dbReference type="Pfam" id="PF13442">
    <property type="entry name" value="Cytochrome_CBB3"/>
    <property type="match status" value="1"/>
</dbReference>
<name>A0A9X2IC70_9GAMM</name>
<dbReference type="RefSeq" id="WP_250424487.1">
    <property type="nucleotide sequence ID" value="NZ_JAJKBJ010000031.1"/>
</dbReference>
<gene>
    <name evidence="6" type="ORF">LOX96_16025</name>
</gene>
<dbReference type="AlphaFoldDB" id="A0A9X2IC70"/>
<evidence type="ECO:0000259" key="5">
    <source>
        <dbReference type="PROSITE" id="PS51007"/>
    </source>
</evidence>
<keyword evidence="7" id="KW-1185">Reference proteome</keyword>
<dbReference type="PANTHER" id="PTHR40942">
    <property type="match status" value="1"/>
</dbReference>
<organism evidence="6 7">
    <name type="scientific">Legionella maioricensis</name>
    <dbReference type="NCBI Taxonomy" id="2896528"/>
    <lineage>
        <taxon>Bacteria</taxon>
        <taxon>Pseudomonadati</taxon>
        <taxon>Pseudomonadota</taxon>
        <taxon>Gammaproteobacteria</taxon>
        <taxon>Legionellales</taxon>
        <taxon>Legionellaceae</taxon>
        <taxon>Legionella</taxon>
    </lineage>
</organism>
<keyword evidence="2 4" id="KW-0479">Metal-binding</keyword>
<evidence type="ECO:0000256" key="3">
    <source>
        <dbReference type="ARBA" id="ARBA00023004"/>
    </source>
</evidence>
<dbReference type="GO" id="GO:0020037">
    <property type="term" value="F:heme binding"/>
    <property type="evidence" value="ECO:0007669"/>
    <property type="project" value="InterPro"/>
</dbReference>
<dbReference type="PROSITE" id="PS51007">
    <property type="entry name" value="CYTC"/>
    <property type="match status" value="1"/>
</dbReference>
<evidence type="ECO:0000256" key="1">
    <source>
        <dbReference type="ARBA" id="ARBA00022617"/>
    </source>
</evidence>
<evidence type="ECO:0000313" key="6">
    <source>
        <dbReference type="EMBL" id="MCL9685609.1"/>
    </source>
</evidence>
<dbReference type="EMBL" id="JAJKBJ010000031">
    <property type="protein sequence ID" value="MCL9685609.1"/>
    <property type="molecule type" value="Genomic_DNA"/>
</dbReference>
<dbReference type="SUPFAM" id="SSF46626">
    <property type="entry name" value="Cytochrome c"/>
    <property type="match status" value="1"/>
</dbReference>
<dbReference type="Proteomes" id="UP001139721">
    <property type="component" value="Unassembled WGS sequence"/>
</dbReference>
<evidence type="ECO:0000256" key="2">
    <source>
        <dbReference type="ARBA" id="ARBA00022723"/>
    </source>
</evidence>
<reference evidence="6" key="1">
    <citation type="submission" date="2021-11" db="EMBL/GenBank/DDBJ databases">
        <title>Legionella maioricencis sp. nov., a new species isolated from hot water samples in Mallorca.</title>
        <authorList>
            <person name="Crespi S."/>
            <person name="Drasar V."/>
            <person name="Salva-Serra F."/>
            <person name="Jaen-Luchoro D."/>
            <person name="Pineiro-Iglesias B."/>
            <person name="Aliaga F."/>
            <person name="Fernandez-Juarez V."/>
            <person name="Coll G."/>
            <person name="Moore E.R.B."/>
            <person name="Bennasar-Figueras A."/>
        </authorList>
    </citation>
    <scope>NUCLEOTIDE SEQUENCE</scope>
    <source>
        <strain evidence="6">HCPI-6</strain>
    </source>
</reference>
<dbReference type="PANTHER" id="PTHR40942:SF4">
    <property type="entry name" value="CYTOCHROME C5"/>
    <property type="match status" value="1"/>
</dbReference>
<dbReference type="InterPro" id="IPR009056">
    <property type="entry name" value="Cyt_c-like_dom"/>
</dbReference>
<keyword evidence="3 4" id="KW-0408">Iron</keyword>
<dbReference type="InterPro" id="IPR036909">
    <property type="entry name" value="Cyt_c-like_dom_sf"/>
</dbReference>
<dbReference type="GO" id="GO:0046872">
    <property type="term" value="F:metal ion binding"/>
    <property type="evidence" value="ECO:0007669"/>
    <property type="project" value="UniProtKB-KW"/>
</dbReference>
<evidence type="ECO:0000313" key="7">
    <source>
        <dbReference type="Proteomes" id="UP001139721"/>
    </source>
</evidence>
<proteinExistence type="predicted"/>
<evidence type="ECO:0000256" key="4">
    <source>
        <dbReference type="PROSITE-ProRule" id="PRU00433"/>
    </source>
</evidence>
<feature type="domain" description="Cytochrome c" evidence="5">
    <location>
        <begin position="35"/>
        <end position="116"/>
    </location>
</feature>
<dbReference type="Gene3D" id="1.10.760.10">
    <property type="entry name" value="Cytochrome c-like domain"/>
    <property type="match status" value="1"/>
</dbReference>
<sequence length="134" mass="15167">MTVRISVYKLILFMFITPVYGDSHHPQEFLKSIRGTQNEGGQIYQHYCANCHAKTPLIPLGAPRIGEKSDWKLRIKQGINVLFKHTDEGLNAMPARGGCFECTDEQLILAIVEIVPKEGKKVLINELIANKKYK</sequence>
<dbReference type="GO" id="GO:0009055">
    <property type="term" value="F:electron transfer activity"/>
    <property type="evidence" value="ECO:0007669"/>
    <property type="project" value="InterPro"/>
</dbReference>
<accession>A0A9X2IC70</accession>
<protein>
    <submittedName>
        <fullName evidence="6">C-type cytochrome</fullName>
    </submittedName>
</protein>
<keyword evidence="1 4" id="KW-0349">Heme</keyword>
<comment type="caution">
    <text evidence="6">The sequence shown here is derived from an EMBL/GenBank/DDBJ whole genome shotgun (WGS) entry which is preliminary data.</text>
</comment>